<proteinExistence type="inferred from homology"/>
<reference evidence="9" key="1">
    <citation type="submission" date="2020-08" db="EMBL/GenBank/DDBJ databases">
        <title>Genome public.</title>
        <authorList>
            <person name="Liu C."/>
            <person name="Sun Q."/>
        </authorList>
    </citation>
    <scope>NUCLEOTIDE SEQUENCE</scope>
    <source>
        <strain evidence="9">NSJ-32</strain>
    </source>
</reference>
<evidence type="ECO:0000256" key="7">
    <source>
        <dbReference type="ARBA" id="ARBA00033711"/>
    </source>
</evidence>
<keyword evidence="6 8" id="KW-0460">Magnesium</keyword>
<dbReference type="Gene3D" id="3.90.1560.10">
    <property type="entry name" value="ComB-like"/>
    <property type="match status" value="1"/>
</dbReference>
<evidence type="ECO:0000256" key="8">
    <source>
        <dbReference type="HAMAP-Rule" id="MF_00490"/>
    </source>
</evidence>
<organism evidence="9 10">
    <name type="scientific">Bianquea renquensis</name>
    <dbReference type="NCBI Taxonomy" id="2763661"/>
    <lineage>
        <taxon>Bacteria</taxon>
        <taxon>Bacillati</taxon>
        <taxon>Bacillota</taxon>
        <taxon>Clostridia</taxon>
        <taxon>Eubacteriales</taxon>
        <taxon>Bianqueaceae</taxon>
        <taxon>Bianquea</taxon>
    </lineage>
</organism>
<evidence type="ECO:0000256" key="6">
    <source>
        <dbReference type="ARBA" id="ARBA00022842"/>
    </source>
</evidence>
<dbReference type="AlphaFoldDB" id="A0A926DRS3"/>
<dbReference type="InterPro" id="IPR005238">
    <property type="entry name" value="ComB-like"/>
</dbReference>
<dbReference type="GO" id="GO:0000287">
    <property type="term" value="F:magnesium ion binding"/>
    <property type="evidence" value="ECO:0007669"/>
    <property type="project" value="UniProtKB-UniRule"/>
</dbReference>
<dbReference type="EC" id="3.1.3.71" evidence="3 8"/>
<dbReference type="Proteomes" id="UP000657006">
    <property type="component" value="Unassembled WGS sequence"/>
</dbReference>
<comment type="caution">
    <text evidence="9">The sequence shown here is derived from an EMBL/GenBank/DDBJ whole genome shotgun (WGS) entry which is preliminary data.</text>
</comment>
<keyword evidence="10" id="KW-1185">Reference proteome</keyword>
<dbReference type="FunFam" id="3.90.1560.10:FF:000001">
    <property type="entry name" value="Probable 2-phosphosulfolactate phosphatase"/>
    <property type="match status" value="1"/>
</dbReference>
<evidence type="ECO:0000256" key="3">
    <source>
        <dbReference type="ARBA" id="ARBA00012953"/>
    </source>
</evidence>
<protein>
    <recommendedName>
        <fullName evidence="4 8">Probable 2-phosphosulfolactate phosphatase</fullName>
        <ecNumber evidence="3 8">3.1.3.71</ecNumber>
    </recommendedName>
</protein>
<dbReference type="GO" id="GO:0050532">
    <property type="term" value="F:2-phosphosulfolactate phosphatase activity"/>
    <property type="evidence" value="ECO:0007669"/>
    <property type="project" value="UniProtKB-UniRule"/>
</dbReference>
<sequence length="239" mass="25885">MRRVDVIDTAAAITRETVEGRHVLVMDVLRATSTIVTALNNGAKRIIPVETVEEAVALKRRCADSLLGGERGGVRPEGFDFGNSPLEYSKDAVQNKTIVLTTTNGTRALVGCQSAHAATIGCAGFLNGKAAVRRLTAKTGDLALVCAGTKDRFSLDDFLCAGMLLQQIMAEEEVQMADLGWNALLLYQAYGESLPAVLDNAKHYQVLKGLGFHEDLEYCLMKNQLEIAPVFDGNEIRID</sequence>
<gene>
    <name evidence="8" type="primary">comB</name>
    <name evidence="9" type="ORF">H8730_04710</name>
</gene>
<dbReference type="PANTHER" id="PTHR37311:SF1">
    <property type="entry name" value="2-PHOSPHOSULFOLACTATE PHOSPHATASE-RELATED"/>
    <property type="match status" value="1"/>
</dbReference>
<dbReference type="EMBL" id="JACRSQ010000004">
    <property type="protein sequence ID" value="MBC8542846.1"/>
    <property type="molecule type" value="Genomic_DNA"/>
</dbReference>
<dbReference type="GO" id="GO:0050545">
    <property type="term" value="F:sulfopyruvate decarboxylase activity"/>
    <property type="evidence" value="ECO:0007669"/>
    <property type="project" value="TreeGrafter"/>
</dbReference>
<evidence type="ECO:0000313" key="10">
    <source>
        <dbReference type="Proteomes" id="UP000657006"/>
    </source>
</evidence>
<comment type="catalytic activity">
    <reaction evidence="7 8">
        <text>(2R)-O-phospho-3-sulfolactate + H2O = (2R)-3-sulfolactate + phosphate</text>
        <dbReference type="Rhea" id="RHEA:23416"/>
        <dbReference type="ChEBI" id="CHEBI:15377"/>
        <dbReference type="ChEBI" id="CHEBI:15597"/>
        <dbReference type="ChEBI" id="CHEBI:43474"/>
        <dbReference type="ChEBI" id="CHEBI:58738"/>
        <dbReference type="EC" id="3.1.3.71"/>
    </reaction>
</comment>
<evidence type="ECO:0000256" key="2">
    <source>
        <dbReference type="ARBA" id="ARBA00009997"/>
    </source>
</evidence>
<dbReference type="PANTHER" id="PTHR37311">
    <property type="entry name" value="2-PHOSPHOSULFOLACTATE PHOSPHATASE-RELATED"/>
    <property type="match status" value="1"/>
</dbReference>
<accession>A0A926DRS3</accession>
<dbReference type="Pfam" id="PF04029">
    <property type="entry name" value="2-ph_phosp"/>
    <property type="match status" value="1"/>
</dbReference>
<dbReference type="InterPro" id="IPR036702">
    <property type="entry name" value="ComB-like_sf"/>
</dbReference>
<name>A0A926DRS3_9FIRM</name>
<evidence type="ECO:0000313" key="9">
    <source>
        <dbReference type="EMBL" id="MBC8542846.1"/>
    </source>
</evidence>
<evidence type="ECO:0000256" key="4">
    <source>
        <dbReference type="ARBA" id="ARBA00021948"/>
    </source>
</evidence>
<comment type="cofactor">
    <cofactor evidence="1 8">
        <name>Mg(2+)</name>
        <dbReference type="ChEBI" id="CHEBI:18420"/>
    </cofactor>
</comment>
<dbReference type="HAMAP" id="MF_00490">
    <property type="entry name" value="ComB"/>
    <property type="match status" value="1"/>
</dbReference>
<keyword evidence="5 8" id="KW-0378">Hydrolase</keyword>
<dbReference type="SUPFAM" id="SSF142823">
    <property type="entry name" value="ComB-like"/>
    <property type="match status" value="1"/>
</dbReference>
<comment type="similarity">
    <text evidence="2 8">Belongs to the ComB family.</text>
</comment>
<dbReference type="RefSeq" id="WP_177719550.1">
    <property type="nucleotide sequence ID" value="NZ_JACRSQ010000004.1"/>
</dbReference>
<evidence type="ECO:0000256" key="5">
    <source>
        <dbReference type="ARBA" id="ARBA00022801"/>
    </source>
</evidence>
<evidence type="ECO:0000256" key="1">
    <source>
        <dbReference type="ARBA" id="ARBA00001946"/>
    </source>
</evidence>